<gene>
    <name evidence="1" type="ORF">WAZ07_09015</name>
</gene>
<evidence type="ECO:0000313" key="2">
    <source>
        <dbReference type="Proteomes" id="UP001372526"/>
    </source>
</evidence>
<dbReference type="Pfam" id="PF26595">
    <property type="entry name" value="A_ENA"/>
    <property type="match status" value="1"/>
</dbReference>
<comment type="caution">
    <text evidence="1">The sequence shown here is derived from an EMBL/GenBank/DDBJ whole genome shotgun (WGS) entry which is preliminary data.</text>
</comment>
<organism evidence="1 2">
    <name type="scientific">Bacillus bruguierae</name>
    <dbReference type="NCBI Taxonomy" id="3127667"/>
    <lineage>
        <taxon>Bacteria</taxon>
        <taxon>Bacillati</taxon>
        <taxon>Bacillota</taxon>
        <taxon>Bacilli</taxon>
        <taxon>Bacillales</taxon>
        <taxon>Bacillaceae</taxon>
        <taxon>Bacillus</taxon>
    </lineage>
</organism>
<proteinExistence type="predicted"/>
<dbReference type="EMBL" id="JBAWSX010000004">
    <property type="protein sequence ID" value="MEI4801464.1"/>
    <property type="molecule type" value="Genomic_DNA"/>
</dbReference>
<dbReference type="RefSeq" id="WP_336472165.1">
    <property type="nucleotide sequence ID" value="NZ_JBAWSX010000004.1"/>
</dbReference>
<sequence length="107" mass="12464">MPTIPAEPHRPNQKQVIIDLLESIALEEIALSHLLNAEAEKMQAFVGKCLDFPTCPTNRQILQFNREATRFVETVLMKEWLLLRKFENITDLIQSRRRVCCKCRPSK</sequence>
<reference evidence="1 2" key="1">
    <citation type="submission" date="2024-01" db="EMBL/GenBank/DDBJ databases">
        <title>Seven novel Bacillus-like species.</title>
        <authorList>
            <person name="Liu G."/>
        </authorList>
    </citation>
    <scope>NUCLEOTIDE SEQUENCE [LARGE SCALE GENOMIC DNA]</scope>
    <source>
        <strain evidence="1 2">FJAT-51639</strain>
    </source>
</reference>
<keyword evidence="2" id="KW-1185">Reference proteome</keyword>
<evidence type="ECO:0000313" key="1">
    <source>
        <dbReference type="EMBL" id="MEI4801464.1"/>
    </source>
</evidence>
<protein>
    <submittedName>
        <fullName evidence="1">Uncharacterized protein</fullName>
    </submittedName>
</protein>
<dbReference type="Proteomes" id="UP001372526">
    <property type="component" value="Unassembled WGS sequence"/>
</dbReference>
<dbReference type="InterPro" id="IPR058705">
    <property type="entry name" value="A_ENA"/>
</dbReference>
<accession>A0ABU8FFK0</accession>
<name>A0ABU8FFK0_9BACI</name>